<feature type="region of interest" description="Disordered" evidence="5">
    <location>
        <begin position="227"/>
        <end position="254"/>
    </location>
</feature>
<evidence type="ECO:0000256" key="2">
    <source>
        <dbReference type="ARBA" id="ARBA00022722"/>
    </source>
</evidence>
<keyword evidence="8" id="KW-1185">Reference proteome</keyword>
<dbReference type="PANTHER" id="PTHR33418">
    <property type="entry name" value="HELICASE-ASSOCIATED"/>
    <property type="match status" value="1"/>
</dbReference>
<proteinExistence type="predicted"/>
<sequence length="755" mass="88604">MDVNENNWVVYMHITPNGKKYVGITGNDVERRWRNGNGYKTNLIFTRAINKYGWDNIEHKIIAEKLSFEDACNLEIKLIAELKLLNKKYGYNLTAGGEGTPGHTVPEETRKKLSEMFSGMNNPNFGRTGELHPLYGLTKGESHSAKKVICLNTMESFDSIIEAGESMNCTIEHISNCCQGTRKTCGTHPITGEKLVWAFLEKASEMNEDEIRAYIAYRIKRTPHSEETRRKIGDAHRGRKLSDEQKKKISELNKGKKMPDELRKKLSKAVICLNTLEVFDSIMDAAKKYDIEYSGISKCCLGKSEYSGKDALSGEKLAWKYYDEYLKLKELGFVWAPKDDEWEINYKELVAFMMEYGSCLVSRRVNETLANWVFKQRQNYKKNNLSIERIEKLNAIGFIWDPYKGQWESMYNLLVHFKKENGHCNIPLRYIKNEQLGKWVNTQRQNYKNKQLTEDQIQKLNNIGFSWDPINDAWNTMFNLLKLFKEMNGHCRVPDKYKENPQLGLWVGNQRRNYKKKKLTVEQIQKLNNIGFVWYPKEMPETKAVICLNTLEVFDSIMNAAKKYDIGYSGISKCCLGKCEYSGKNALSGEKLTWKYYDEYLQLKESGFVWVPKDDEWEIMYKELVTFKMEYGNCLVSRRVNKTLANWVFDQRKNYKKNNLSTERIEKFNAIGFIWDLHKENWESMYNLLVDFKKENGHYNVPLRYIKNKQLGEWVLSQRKHYKNKKLTEEQIQKLNNIGFVWYPKEKNKQENASI</sequence>
<dbReference type="Gene3D" id="6.10.140.530">
    <property type="match status" value="5"/>
</dbReference>
<dbReference type="PROSITE" id="PS50164">
    <property type="entry name" value="GIY_YIG"/>
    <property type="match status" value="1"/>
</dbReference>
<evidence type="ECO:0000256" key="1">
    <source>
        <dbReference type="ARBA" id="ARBA00010045"/>
    </source>
</evidence>
<dbReference type="InterPro" id="IPR035901">
    <property type="entry name" value="GIY-YIG_endonuc_sf"/>
</dbReference>
<dbReference type="InterPro" id="IPR000305">
    <property type="entry name" value="GIY-YIG_endonuc"/>
</dbReference>
<dbReference type="Pfam" id="PF07460">
    <property type="entry name" value="NUMOD3"/>
    <property type="match status" value="2"/>
</dbReference>
<dbReference type="Gene3D" id="1.10.10.10">
    <property type="entry name" value="Winged helix-like DNA-binding domain superfamily/Winged helix DNA-binding domain"/>
    <property type="match status" value="2"/>
</dbReference>
<evidence type="ECO:0000256" key="5">
    <source>
        <dbReference type="SAM" id="MobiDB-lite"/>
    </source>
</evidence>
<dbReference type="InterPro" id="IPR003611">
    <property type="entry name" value="NUMOD3"/>
</dbReference>
<dbReference type="CDD" id="cd10443">
    <property type="entry name" value="GIY-YIG_HE_Tlr8p_PBC-V_like"/>
    <property type="match status" value="1"/>
</dbReference>
<evidence type="ECO:0000313" key="8">
    <source>
        <dbReference type="Proteomes" id="UP001523262"/>
    </source>
</evidence>
<dbReference type="SUPFAM" id="SSF64496">
    <property type="entry name" value="DNA-binding domain of intron-encoded endonucleases"/>
    <property type="match status" value="2"/>
</dbReference>
<reference evidence="7 8" key="1">
    <citation type="submission" date="2022-06" db="EMBL/GenBank/DDBJ databases">
        <authorList>
            <person name="Jeon C.O."/>
        </authorList>
    </citation>
    <scope>NUCLEOTIDE SEQUENCE [LARGE SCALE GENOMIC DNA]</scope>
    <source>
        <strain evidence="7 8">KCTC 13943</strain>
    </source>
</reference>
<accession>A0ABT0WHV4</accession>
<dbReference type="SMART" id="SM00496">
    <property type="entry name" value="IENR2"/>
    <property type="match status" value="5"/>
</dbReference>
<dbReference type="InterPro" id="IPR005114">
    <property type="entry name" value="Helicase_assoc"/>
</dbReference>
<evidence type="ECO:0000256" key="4">
    <source>
        <dbReference type="ARBA" id="ARBA00022801"/>
    </source>
</evidence>
<comment type="similarity">
    <text evidence="1">To endonucleases of group I introns of fungi and phage.</text>
</comment>
<dbReference type="SUPFAM" id="SSF82771">
    <property type="entry name" value="GIY-YIG endonuclease"/>
    <property type="match status" value="1"/>
</dbReference>
<organism evidence="7 8">
    <name type="scientific">Neobacillus pocheonensis</name>
    <dbReference type="NCBI Taxonomy" id="363869"/>
    <lineage>
        <taxon>Bacteria</taxon>
        <taxon>Bacillati</taxon>
        <taxon>Bacillota</taxon>
        <taxon>Bacilli</taxon>
        <taxon>Bacillales</taxon>
        <taxon>Bacillaceae</taxon>
        <taxon>Neobacillus</taxon>
    </lineage>
</organism>
<dbReference type="Proteomes" id="UP001523262">
    <property type="component" value="Unassembled WGS sequence"/>
</dbReference>
<keyword evidence="4" id="KW-0378">Hydrolase</keyword>
<gene>
    <name evidence="7" type="ORF">NDK43_26065</name>
</gene>
<dbReference type="InterPro" id="IPR003647">
    <property type="entry name" value="Intron_nuc_1_rpt"/>
</dbReference>
<dbReference type="Pfam" id="PF03457">
    <property type="entry name" value="HA"/>
    <property type="match status" value="5"/>
</dbReference>
<evidence type="ECO:0000313" key="7">
    <source>
        <dbReference type="EMBL" id="MCM2535180.1"/>
    </source>
</evidence>
<evidence type="ECO:0000259" key="6">
    <source>
        <dbReference type="PROSITE" id="PS50164"/>
    </source>
</evidence>
<comment type="caution">
    <text evidence="7">The sequence shown here is derived from an EMBL/GenBank/DDBJ whole genome shotgun (WGS) entry which is preliminary data.</text>
</comment>
<protein>
    <submittedName>
        <fullName evidence="7">Helicase associated domain protein</fullName>
    </submittedName>
</protein>
<keyword evidence="3" id="KW-0255">Endonuclease</keyword>
<dbReference type="InterPro" id="IPR036388">
    <property type="entry name" value="WH-like_DNA-bd_sf"/>
</dbReference>
<feature type="domain" description="GIY-YIG" evidence="6">
    <location>
        <begin position="6"/>
        <end position="91"/>
    </location>
</feature>
<dbReference type="SMART" id="SM00465">
    <property type="entry name" value="GIYc"/>
    <property type="match status" value="1"/>
</dbReference>
<evidence type="ECO:0000256" key="3">
    <source>
        <dbReference type="ARBA" id="ARBA00022759"/>
    </source>
</evidence>
<dbReference type="EMBL" id="JAMQCR010000002">
    <property type="protein sequence ID" value="MCM2535180.1"/>
    <property type="molecule type" value="Genomic_DNA"/>
</dbReference>
<dbReference type="SMART" id="SM00497">
    <property type="entry name" value="IENR1"/>
    <property type="match status" value="3"/>
</dbReference>
<name>A0ABT0WHV4_9BACI</name>
<keyword evidence="2" id="KW-0540">Nuclease</keyword>
<dbReference type="PANTHER" id="PTHR33418:SF1">
    <property type="entry name" value="HELICASE-ASSOCIATED DOMAIN-CONTAINING PROTEIN"/>
    <property type="match status" value="1"/>
</dbReference>